<evidence type="ECO:0000313" key="1">
    <source>
        <dbReference type="EMBL" id="RYR28730.1"/>
    </source>
</evidence>
<sequence>MLISAWLNDQKDKHFGIEFTANKRWYKINKVVVGCYDQASRNIRSGSNADDIKKLVYKLCSTN</sequence>
<keyword evidence="2" id="KW-1185">Reference proteome</keyword>
<dbReference type="Proteomes" id="UP000289738">
    <property type="component" value="Chromosome B01"/>
</dbReference>
<gene>
    <name evidence="1" type="ORF">Ahy_B01g052892</name>
</gene>
<protein>
    <submittedName>
        <fullName evidence="1">Uncharacterized protein</fullName>
    </submittedName>
</protein>
<dbReference type="AlphaFoldDB" id="A0A445AQS2"/>
<reference evidence="1 2" key="1">
    <citation type="submission" date="2019-01" db="EMBL/GenBank/DDBJ databases">
        <title>Sequencing of cultivated peanut Arachis hypogaea provides insights into genome evolution and oil improvement.</title>
        <authorList>
            <person name="Chen X."/>
        </authorList>
    </citation>
    <scope>NUCLEOTIDE SEQUENCE [LARGE SCALE GENOMIC DNA]</scope>
    <source>
        <strain evidence="2">cv. Fuhuasheng</strain>
        <tissue evidence="1">Leaves</tissue>
    </source>
</reference>
<evidence type="ECO:0000313" key="2">
    <source>
        <dbReference type="Proteomes" id="UP000289738"/>
    </source>
</evidence>
<accession>A0A445AQS2</accession>
<dbReference type="EMBL" id="SDMP01000011">
    <property type="protein sequence ID" value="RYR28730.1"/>
    <property type="molecule type" value="Genomic_DNA"/>
</dbReference>
<name>A0A445AQS2_ARAHY</name>
<organism evidence="1 2">
    <name type="scientific">Arachis hypogaea</name>
    <name type="common">Peanut</name>
    <dbReference type="NCBI Taxonomy" id="3818"/>
    <lineage>
        <taxon>Eukaryota</taxon>
        <taxon>Viridiplantae</taxon>
        <taxon>Streptophyta</taxon>
        <taxon>Embryophyta</taxon>
        <taxon>Tracheophyta</taxon>
        <taxon>Spermatophyta</taxon>
        <taxon>Magnoliopsida</taxon>
        <taxon>eudicotyledons</taxon>
        <taxon>Gunneridae</taxon>
        <taxon>Pentapetalae</taxon>
        <taxon>rosids</taxon>
        <taxon>fabids</taxon>
        <taxon>Fabales</taxon>
        <taxon>Fabaceae</taxon>
        <taxon>Papilionoideae</taxon>
        <taxon>50 kb inversion clade</taxon>
        <taxon>dalbergioids sensu lato</taxon>
        <taxon>Dalbergieae</taxon>
        <taxon>Pterocarpus clade</taxon>
        <taxon>Arachis</taxon>
    </lineage>
</organism>
<comment type="caution">
    <text evidence="1">The sequence shown here is derived from an EMBL/GenBank/DDBJ whole genome shotgun (WGS) entry which is preliminary data.</text>
</comment>
<proteinExistence type="predicted"/>